<dbReference type="VEuPathDB" id="FungiDB:VP01_36g5"/>
<sequence length="399" mass="45804">MLDVGTQYGELNLKEEGLSGMRRKRLGVSVEYVLDSGCSALVLEYPLFDYVNRCTTHKCTLLPAPAARHSASDCLPISAHIASQAPCCQLSPSPRFEFPPPKAALINPTISQPYLEPLRAPPYQDHHQTVSFEDPVLCSDTRSSALQGRASPQLPCLYIKTPHSVEEWLCTKHLSWSLPLQETPSWRGGQLTICKAVLLHHLDLDLRHHHSLASLHIMFQEQARITQGAAPENVLFMFRGEHNFHREETFGSEVVNLARHTWLHSATRDKFIHVRRAEMSYIRAETARKLGHGTRGREVRRVVFSHKIDDSGMTTHDSLRESEREREREPRRGSRQQQQQELAQGTNKAQQRKKEKERDSGNVWLYICFCVCMVRQANYERDEGLDSRRMKEIDVQERR</sequence>
<organism evidence="2 3">
    <name type="scientific">Puccinia sorghi</name>
    <dbReference type="NCBI Taxonomy" id="27349"/>
    <lineage>
        <taxon>Eukaryota</taxon>
        <taxon>Fungi</taxon>
        <taxon>Dikarya</taxon>
        <taxon>Basidiomycota</taxon>
        <taxon>Pucciniomycotina</taxon>
        <taxon>Pucciniomycetes</taxon>
        <taxon>Pucciniales</taxon>
        <taxon>Pucciniaceae</taxon>
        <taxon>Puccinia</taxon>
    </lineage>
</organism>
<dbReference type="AlphaFoldDB" id="A0A0L6UU60"/>
<feature type="region of interest" description="Disordered" evidence="1">
    <location>
        <begin position="303"/>
        <end position="356"/>
    </location>
</feature>
<keyword evidence="3" id="KW-1185">Reference proteome</keyword>
<accession>A0A0L6UU60</accession>
<proteinExistence type="predicted"/>
<evidence type="ECO:0000313" key="3">
    <source>
        <dbReference type="Proteomes" id="UP000037035"/>
    </source>
</evidence>
<name>A0A0L6UU60_9BASI</name>
<protein>
    <submittedName>
        <fullName evidence="2">Uncharacterized protein</fullName>
    </submittedName>
</protein>
<evidence type="ECO:0000313" key="2">
    <source>
        <dbReference type="EMBL" id="KNZ52081.1"/>
    </source>
</evidence>
<feature type="compositionally biased region" description="Basic and acidic residues" evidence="1">
    <location>
        <begin position="317"/>
        <end position="332"/>
    </location>
</feature>
<gene>
    <name evidence="2" type="ORF">VP01_36g5</name>
</gene>
<comment type="caution">
    <text evidence="2">The sequence shown here is derived from an EMBL/GenBank/DDBJ whole genome shotgun (WGS) entry which is preliminary data.</text>
</comment>
<evidence type="ECO:0000256" key="1">
    <source>
        <dbReference type="SAM" id="MobiDB-lite"/>
    </source>
</evidence>
<reference evidence="2" key="1">
    <citation type="submission" date="2015-08" db="EMBL/GenBank/DDBJ databases">
        <title>Next Generation Sequencing and Analysis of the Genome of Puccinia sorghi L Schw, the Causal Agent of Maize Common Rust.</title>
        <authorList>
            <person name="Rochi L."/>
            <person name="Burguener G."/>
            <person name="Darino M."/>
            <person name="Turjanski A."/>
            <person name="Kreff E."/>
            <person name="Dieguez M.J."/>
            <person name="Sacco F."/>
        </authorList>
    </citation>
    <scope>NUCLEOTIDE SEQUENCE [LARGE SCALE GENOMIC DNA]</scope>
    <source>
        <strain evidence="2">RO10H11247</strain>
    </source>
</reference>
<dbReference type="EMBL" id="LAVV01008724">
    <property type="protein sequence ID" value="KNZ52081.1"/>
    <property type="molecule type" value="Genomic_DNA"/>
</dbReference>
<dbReference type="Proteomes" id="UP000037035">
    <property type="component" value="Unassembled WGS sequence"/>
</dbReference>